<dbReference type="EC" id="2.4.1.187" evidence="5"/>
<dbReference type="PANTHER" id="PTHR34136:SF1">
    <property type="entry name" value="UDP-N-ACETYL-D-MANNOSAMINURONIC ACID TRANSFERASE"/>
    <property type="match status" value="1"/>
</dbReference>
<protein>
    <recommendedName>
        <fullName evidence="5">N-acetylglucosaminyldiphosphoundecaprenol N-acetyl-beta-D-mannosaminyltransferase</fullName>
        <ecNumber evidence="5">2.4.1.187</ecNumber>
    </recommendedName>
    <alternativeName>
        <fullName evidence="5">N-acetylmannosaminyltransferase</fullName>
    </alternativeName>
    <alternativeName>
        <fullName evidence="5">UDP-N-acetylmannosamine transferase</fullName>
    </alternativeName>
    <alternativeName>
        <fullName evidence="5">UDP-N-acetylmannosamine:N-acetylglucosaminyl pyrophosphorylundecaprenol N-acetylmannosaminyltransferase</fullName>
    </alternativeName>
</protein>
<dbReference type="InterPro" id="IPR034714">
    <property type="entry name" value="TagA_TarA"/>
</dbReference>
<keyword evidence="2 5" id="KW-0808">Transferase</keyword>
<dbReference type="GO" id="GO:0071555">
    <property type="term" value="P:cell wall organization"/>
    <property type="evidence" value="ECO:0007669"/>
    <property type="project" value="UniProtKB-KW"/>
</dbReference>
<dbReference type="GO" id="GO:0047244">
    <property type="term" value="F:N-acetylglucosaminyldiphosphoundecaprenol N-acetyl-beta-D-mannosaminyltransferase activity"/>
    <property type="evidence" value="ECO:0007669"/>
    <property type="project" value="UniProtKB-UniRule"/>
</dbReference>
<dbReference type="Pfam" id="PF03808">
    <property type="entry name" value="Glyco_tran_WecG"/>
    <property type="match status" value="1"/>
</dbReference>
<evidence type="ECO:0000256" key="2">
    <source>
        <dbReference type="ARBA" id="ARBA00022679"/>
    </source>
</evidence>
<keyword evidence="4 5" id="KW-0961">Cell wall biogenesis/degradation</keyword>
<keyword evidence="1 5" id="KW-0328">Glycosyltransferase</keyword>
<dbReference type="UniPathway" id="UPA00632"/>
<dbReference type="InterPro" id="IPR004629">
    <property type="entry name" value="WecG_TagA_CpsF"/>
</dbReference>
<dbReference type="OrthoDB" id="9771846at2"/>
<evidence type="ECO:0000256" key="3">
    <source>
        <dbReference type="ARBA" id="ARBA00022944"/>
    </source>
</evidence>
<dbReference type="AlphaFoldDB" id="A0A1T4P0M3"/>
<keyword evidence="7" id="KW-1185">Reference proteome</keyword>
<keyword evidence="3 5" id="KW-0777">Teichoic acid biosynthesis</keyword>
<proteinExistence type="inferred from homology"/>
<evidence type="ECO:0000256" key="5">
    <source>
        <dbReference type="HAMAP-Rule" id="MF_02070"/>
    </source>
</evidence>
<dbReference type="NCBIfam" id="TIGR00696">
    <property type="entry name" value="wecG_tagA_cpsF"/>
    <property type="match status" value="1"/>
</dbReference>
<sequence>MRQQILGVAFDRLTLATAVERIEELVVCDRQAPALVITANPEMVMLARRDEEMARILAAGDLVTADGIGIVLAAKILGCPLPQRVTGIDLAQSLFDLGKYSFFFLGARPGVAEEAAARLQSIYPGLKIAGWHDGYFQDDEGVIAAINRVRPDILLIAMGMGRQEKWFWKNRHRLQVKVGIGVGGCFDVWAGRVRRAPIWLQKLGLEWFYRLIKEPWRYKRMLVLPEFLLLALKERLVRGKAR</sequence>
<dbReference type="EMBL" id="FUXM01000009">
    <property type="protein sequence ID" value="SJZ84796.1"/>
    <property type="molecule type" value="Genomic_DNA"/>
</dbReference>
<comment type="function">
    <text evidence="5">Catalyzes the conversion of GlcNAc-PP-undecaprenol into ManNAc-GlcNAc-PP-undecaprenol, the first committed lipid intermediate in the de novo synthesis of teichoic acid.</text>
</comment>
<dbReference type="RefSeq" id="WP_078665177.1">
    <property type="nucleotide sequence ID" value="NZ_FUXM01000009.1"/>
</dbReference>
<name>A0A1T4P0M3_9FIRM</name>
<dbReference type="CDD" id="cd06533">
    <property type="entry name" value="Glyco_transf_WecG_TagA"/>
    <property type="match status" value="1"/>
</dbReference>
<evidence type="ECO:0000256" key="1">
    <source>
        <dbReference type="ARBA" id="ARBA00022676"/>
    </source>
</evidence>
<organism evidence="6 7">
    <name type="scientific">Carboxydocella sporoproducens DSM 16521</name>
    <dbReference type="NCBI Taxonomy" id="1121270"/>
    <lineage>
        <taxon>Bacteria</taxon>
        <taxon>Bacillati</taxon>
        <taxon>Bacillota</taxon>
        <taxon>Clostridia</taxon>
        <taxon>Eubacteriales</taxon>
        <taxon>Clostridiales Family XVI. Incertae Sedis</taxon>
        <taxon>Carboxydocella</taxon>
    </lineage>
</organism>
<accession>A0A1T4P0M3</accession>
<dbReference type="PANTHER" id="PTHR34136">
    <property type="match status" value="1"/>
</dbReference>
<evidence type="ECO:0000313" key="6">
    <source>
        <dbReference type="EMBL" id="SJZ84796.1"/>
    </source>
</evidence>
<gene>
    <name evidence="6" type="ORF">SAMN02745885_01089</name>
</gene>
<comment type="pathway">
    <text evidence="5">Cell wall biogenesis; teichoic acid biosynthesis.</text>
</comment>
<dbReference type="Proteomes" id="UP000189933">
    <property type="component" value="Unassembled WGS sequence"/>
</dbReference>
<dbReference type="HAMAP" id="MF_02070">
    <property type="entry name" value="TagA_TarA"/>
    <property type="match status" value="1"/>
</dbReference>
<reference evidence="7" key="1">
    <citation type="submission" date="2017-02" db="EMBL/GenBank/DDBJ databases">
        <authorList>
            <person name="Varghese N."/>
            <person name="Submissions S."/>
        </authorList>
    </citation>
    <scope>NUCLEOTIDE SEQUENCE [LARGE SCALE GENOMIC DNA]</scope>
    <source>
        <strain evidence="7">DSM 16521</strain>
    </source>
</reference>
<evidence type="ECO:0000313" key="7">
    <source>
        <dbReference type="Proteomes" id="UP000189933"/>
    </source>
</evidence>
<comment type="catalytic activity">
    <reaction evidence="5">
        <text>UDP-N-acetyl-alpha-D-mannosamine + N-acetyl-alpha-D-glucosaminyl-di-trans,octa-cis-undecaprenyl diphosphate = N-acetyl-beta-D-mannosaminyl-(1-&gt;4)-N-acetyl-alpha-D-glucosaminyl di-trans,octa-cis-undecaprenyl diphosphate + UDP + H(+)</text>
        <dbReference type="Rhea" id="RHEA:16053"/>
        <dbReference type="ChEBI" id="CHEBI:15378"/>
        <dbReference type="ChEBI" id="CHEBI:58223"/>
        <dbReference type="ChEBI" id="CHEBI:62959"/>
        <dbReference type="ChEBI" id="CHEBI:68623"/>
        <dbReference type="ChEBI" id="CHEBI:132210"/>
        <dbReference type="EC" id="2.4.1.187"/>
    </reaction>
</comment>
<dbReference type="GO" id="GO:0019350">
    <property type="term" value="P:teichoic acid biosynthetic process"/>
    <property type="evidence" value="ECO:0007669"/>
    <property type="project" value="UniProtKB-UniRule"/>
</dbReference>
<evidence type="ECO:0000256" key="4">
    <source>
        <dbReference type="ARBA" id="ARBA00023316"/>
    </source>
</evidence>
<comment type="similarity">
    <text evidence="5">Belongs to the glycosyltransferase 26 family. TagA/TarA subfamily.</text>
</comment>